<dbReference type="EMBL" id="FTMN01000001">
    <property type="protein sequence ID" value="SIQ00998.1"/>
    <property type="molecule type" value="Genomic_DNA"/>
</dbReference>
<evidence type="ECO:0000313" key="4">
    <source>
        <dbReference type="EMBL" id="SIQ00998.1"/>
    </source>
</evidence>
<feature type="binding site" evidence="3">
    <location>
        <position position="65"/>
    </location>
    <ligand>
        <name>a divalent metal cation</name>
        <dbReference type="ChEBI" id="CHEBI:60240"/>
        <label>1</label>
    </ligand>
</feature>
<accession>A0A1N6P9E6</accession>
<dbReference type="Pfam" id="PF01784">
    <property type="entry name" value="DUF34_NIF3"/>
    <property type="match status" value="1"/>
</dbReference>
<evidence type="ECO:0000256" key="3">
    <source>
        <dbReference type="PIRSR" id="PIRSR602678-1"/>
    </source>
</evidence>
<keyword evidence="2 3" id="KW-0479">Metal-binding</keyword>
<dbReference type="GO" id="GO:0046872">
    <property type="term" value="F:metal ion binding"/>
    <property type="evidence" value="ECO:0007669"/>
    <property type="project" value="UniProtKB-KW"/>
</dbReference>
<proteinExistence type="inferred from homology"/>
<reference evidence="4 5" key="1">
    <citation type="submission" date="2017-01" db="EMBL/GenBank/DDBJ databases">
        <authorList>
            <person name="Mah S.A."/>
            <person name="Swanson W.J."/>
            <person name="Moy G.W."/>
            <person name="Vacquier V.D."/>
        </authorList>
    </citation>
    <scope>NUCLEOTIDE SEQUENCE [LARGE SCALE GENOMIC DNA]</scope>
    <source>
        <strain evidence="4 5">DSM 7027</strain>
    </source>
</reference>
<dbReference type="PANTHER" id="PTHR13799">
    <property type="entry name" value="NGG1 INTERACTING FACTOR 3"/>
    <property type="match status" value="1"/>
</dbReference>
<protein>
    <submittedName>
        <fullName evidence="4">Dinuclear metal center protein, YbgI/SA1388 family</fullName>
    </submittedName>
</protein>
<dbReference type="Gene3D" id="3.40.1390.30">
    <property type="entry name" value="NIF3 (NGG1p interacting factor 3)-like"/>
    <property type="match status" value="2"/>
</dbReference>
<dbReference type="InterPro" id="IPR036069">
    <property type="entry name" value="DUF34/NIF3_sf"/>
</dbReference>
<sequence>MPTSIHQIQAYIDGVLETGRFRDYCPNGLQVEGRTEIARVMTGVTACQALLDAAVEWQADLVLVHHGYFWKGEAQPITGIKRKRIQTLLAADINLMAYHLPLDAHAELGNNARLADLLGIQVEGPLKPGEDPAIGNIGTLAEPESLQAFEQRLARVLGREPQTIAGGEHPVQKVAWCTGAAERMIDLAIEQGADLYLSGEISEPVVHIARECGIHYCGAGHHATERYGVQALGERLAQEFGLEHRFVDIDNPV</sequence>
<dbReference type="AlphaFoldDB" id="A0A1N6P9E6"/>
<feature type="binding site" evidence="3">
    <location>
        <position position="221"/>
    </location>
    <ligand>
        <name>a divalent metal cation</name>
        <dbReference type="ChEBI" id="CHEBI:60240"/>
        <label>1</label>
    </ligand>
</feature>
<keyword evidence="5" id="KW-1185">Reference proteome</keyword>
<feature type="binding site" evidence="3">
    <location>
        <position position="103"/>
    </location>
    <ligand>
        <name>a divalent metal cation</name>
        <dbReference type="ChEBI" id="CHEBI:60240"/>
        <label>1</label>
    </ligand>
</feature>
<dbReference type="Proteomes" id="UP000186895">
    <property type="component" value="Unassembled WGS sequence"/>
</dbReference>
<evidence type="ECO:0000256" key="1">
    <source>
        <dbReference type="ARBA" id="ARBA00006964"/>
    </source>
</evidence>
<dbReference type="PANTHER" id="PTHR13799:SF14">
    <property type="entry name" value="GTP CYCLOHYDROLASE 1 TYPE 2 HOMOLOG"/>
    <property type="match status" value="1"/>
</dbReference>
<dbReference type="RefSeq" id="WP_076461128.1">
    <property type="nucleotide sequence ID" value="NZ_FTMN01000001.1"/>
</dbReference>
<gene>
    <name evidence="4" type="ORF">SAMN05421647_101882</name>
</gene>
<dbReference type="GO" id="GO:0005737">
    <property type="term" value="C:cytoplasm"/>
    <property type="evidence" value="ECO:0007669"/>
    <property type="project" value="TreeGrafter"/>
</dbReference>
<name>A0A1N6P9E6_9GAMM</name>
<comment type="similarity">
    <text evidence="1">Belongs to the GTP cyclohydrolase I type 2/NIF3 family.</text>
</comment>
<evidence type="ECO:0000256" key="2">
    <source>
        <dbReference type="ARBA" id="ARBA00022723"/>
    </source>
</evidence>
<dbReference type="NCBIfam" id="TIGR00486">
    <property type="entry name" value="YbgI_SA1388"/>
    <property type="match status" value="1"/>
</dbReference>
<dbReference type="eggNOG" id="COG0327">
    <property type="taxonomic scope" value="Bacteria"/>
</dbReference>
<feature type="binding site" evidence="3">
    <location>
        <position position="66"/>
    </location>
    <ligand>
        <name>a divalent metal cation</name>
        <dbReference type="ChEBI" id="CHEBI:60240"/>
        <label>1</label>
    </ligand>
</feature>
<dbReference type="InterPro" id="IPR002678">
    <property type="entry name" value="DUF34/NIF3"/>
</dbReference>
<organism evidence="4 5">
    <name type="scientific">Marinobacterium stanieri</name>
    <dbReference type="NCBI Taxonomy" id="49186"/>
    <lineage>
        <taxon>Bacteria</taxon>
        <taxon>Pseudomonadati</taxon>
        <taxon>Pseudomonadota</taxon>
        <taxon>Gammaproteobacteria</taxon>
        <taxon>Oceanospirillales</taxon>
        <taxon>Oceanospirillaceae</taxon>
        <taxon>Marinobacterium</taxon>
    </lineage>
</organism>
<dbReference type="STRING" id="49186.SAMN05421647_101882"/>
<feature type="binding site" evidence="3">
    <location>
        <position position="225"/>
    </location>
    <ligand>
        <name>a divalent metal cation</name>
        <dbReference type="ChEBI" id="CHEBI:60240"/>
        <label>1</label>
    </ligand>
</feature>
<evidence type="ECO:0000313" key="5">
    <source>
        <dbReference type="Proteomes" id="UP000186895"/>
    </source>
</evidence>
<dbReference type="SUPFAM" id="SSF102705">
    <property type="entry name" value="NIF3 (NGG1p interacting factor 3)-like"/>
    <property type="match status" value="1"/>
</dbReference>